<dbReference type="AlphaFoldDB" id="A0A0M0JWL4"/>
<dbReference type="Proteomes" id="UP000037460">
    <property type="component" value="Unassembled WGS sequence"/>
</dbReference>
<feature type="region of interest" description="Disordered" evidence="1">
    <location>
        <begin position="184"/>
        <end position="209"/>
    </location>
</feature>
<evidence type="ECO:0008006" key="4">
    <source>
        <dbReference type="Google" id="ProtNLM"/>
    </source>
</evidence>
<gene>
    <name evidence="2" type="ORF">Ctob_006604</name>
</gene>
<comment type="caution">
    <text evidence="2">The sequence shown here is derived from an EMBL/GenBank/DDBJ whole genome shotgun (WGS) entry which is preliminary data.</text>
</comment>
<reference evidence="3" key="1">
    <citation type="journal article" date="2015" name="PLoS Genet.">
        <title>Genome Sequence and Transcriptome Analyses of Chrysochromulina tobin: Metabolic Tools for Enhanced Algal Fitness in the Prominent Order Prymnesiales (Haptophyceae).</title>
        <authorList>
            <person name="Hovde B.T."/>
            <person name="Deodato C.R."/>
            <person name="Hunsperger H.M."/>
            <person name="Ryken S.A."/>
            <person name="Yost W."/>
            <person name="Jha R.K."/>
            <person name="Patterson J."/>
            <person name="Monnat R.J. Jr."/>
            <person name="Barlow S.B."/>
            <person name="Starkenburg S.R."/>
            <person name="Cattolico R.A."/>
        </authorList>
    </citation>
    <scope>NUCLEOTIDE SEQUENCE</scope>
    <source>
        <strain evidence="3">CCMP291</strain>
    </source>
</reference>
<feature type="compositionally biased region" description="Basic and acidic residues" evidence="1">
    <location>
        <begin position="1"/>
        <end position="21"/>
    </location>
</feature>
<dbReference type="EMBL" id="JWZX01002097">
    <property type="protein sequence ID" value="KOO31046.1"/>
    <property type="molecule type" value="Genomic_DNA"/>
</dbReference>
<organism evidence="2 3">
    <name type="scientific">Chrysochromulina tobinii</name>
    <dbReference type="NCBI Taxonomy" id="1460289"/>
    <lineage>
        <taxon>Eukaryota</taxon>
        <taxon>Haptista</taxon>
        <taxon>Haptophyta</taxon>
        <taxon>Prymnesiophyceae</taxon>
        <taxon>Prymnesiales</taxon>
        <taxon>Chrysochromulinaceae</taxon>
        <taxon>Chrysochromulina</taxon>
    </lineage>
</organism>
<protein>
    <recommendedName>
        <fullName evidence="4">SEP domain-containing protein</fullName>
    </recommendedName>
</protein>
<name>A0A0M0JWL4_9EUKA</name>
<feature type="region of interest" description="Disordered" evidence="1">
    <location>
        <begin position="68"/>
        <end position="101"/>
    </location>
</feature>
<evidence type="ECO:0000313" key="3">
    <source>
        <dbReference type="Proteomes" id="UP000037460"/>
    </source>
</evidence>
<sequence length="326" mass="33890">MASDDTSRVDALLREFRRPAAEPKTFGGAGRKLQDNGPRQIVGAAAADVDASMAWMEQRVKQLDMLAAEQQQERDALPSQRKPKAAPRTSAHTSVNDSTITELASMERELRQATMRLQAESARAAALRAQLAAASVDASAVASAVAAAPAPATASTAARAAVQLQRLDRAQRAALDADLSAVAGGARREASTARDGASTARDGAVHSLRNGHAPKVPLTVFADGFMLYRGPFRPFGAEEASGFAEQSAEQLVRKLPESVVRDGSVVPVRSEVAALLGAAHLGAPAAKGKAVVLGRGGSQQGAAHDAQHDAEAVREARLRRFGGGAS</sequence>
<feature type="compositionally biased region" description="Polar residues" evidence="1">
    <location>
        <begin position="90"/>
        <end position="101"/>
    </location>
</feature>
<proteinExistence type="predicted"/>
<evidence type="ECO:0000256" key="1">
    <source>
        <dbReference type="SAM" id="MobiDB-lite"/>
    </source>
</evidence>
<keyword evidence="3" id="KW-1185">Reference proteome</keyword>
<feature type="region of interest" description="Disordered" evidence="1">
    <location>
        <begin position="1"/>
        <end position="37"/>
    </location>
</feature>
<accession>A0A0M0JWL4</accession>
<evidence type="ECO:0000313" key="2">
    <source>
        <dbReference type="EMBL" id="KOO31046.1"/>
    </source>
</evidence>
<dbReference type="OrthoDB" id="25887at2759"/>